<dbReference type="Proteomes" id="UP000326903">
    <property type="component" value="Unassembled WGS sequence"/>
</dbReference>
<keyword evidence="2" id="KW-1185">Reference proteome</keyword>
<organism evidence="1 2">
    <name type="scientific">Ginsengibacter hankyongi</name>
    <dbReference type="NCBI Taxonomy" id="2607284"/>
    <lineage>
        <taxon>Bacteria</taxon>
        <taxon>Pseudomonadati</taxon>
        <taxon>Bacteroidota</taxon>
        <taxon>Chitinophagia</taxon>
        <taxon>Chitinophagales</taxon>
        <taxon>Chitinophagaceae</taxon>
        <taxon>Ginsengibacter</taxon>
    </lineage>
</organism>
<accession>A0A5J5ILA5</accession>
<dbReference type="AlphaFoldDB" id="A0A5J5ILA5"/>
<comment type="caution">
    <text evidence="1">The sequence shown here is derived from an EMBL/GenBank/DDBJ whole genome shotgun (WGS) entry which is preliminary data.</text>
</comment>
<evidence type="ECO:0000313" key="2">
    <source>
        <dbReference type="Proteomes" id="UP000326903"/>
    </source>
</evidence>
<proteinExistence type="predicted"/>
<reference evidence="1 2" key="1">
    <citation type="submission" date="2019-09" db="EMBL/GenBank/DDBJ databases">
        <title>Draft genome sequence of Ginsengibacter sp. BR5-29.</title>
        <authorList>
            <person name="Im W.-T."/>
        </authorList>
    </citation>
    <scope>NUCLEOTIDE SEQUENCE [LARGE SCALE GENOMIC DNA]</scope>
    <source>
        <strain evidence="1 2">BR5-29</strain>
    </source>
</reference>
<sequence length="83" mass="9349">MRRFEMKGATDFRGNLLIAEQELQVTSTHKRLLLHPGPGLPEQFPSPLGEGVGGEAFFRGYLFRSSNYGYGYTLLNPGSDRHY</sequence>
<dbReference type="EMBL" id="VYQF01000001">
    <property type="protein sequence ID" value="KAA9040857.1"/>
    <property type="molecule type" value="Genomic_DNA"/>
</dbReference>
<evidence type="ECO:0000313" key="1">
    <source>
        <dbReference type="EMBL" id="KAA9040857.1"/>
    </source>
</evidence>
<gene>
    <name evidence="1" type="ORF">FW778_02105</name>
</gene>
<dbReference type="RefSeq" id="WP_150412945.1">
    <property type="nucleotide sequence ID" value="NZ_VYQF01000001.1"/>
</dbReference>
<protein>
    <submittedName>
        <fullName evidence="1">Uncharacterized protein</fullName>
    </submittedName>
</protein>
<name>A0A5J5ILA5_9BACT</name>